<feature type="domain" description="Thiamine pyrophosphate enzyme TPP-binding" evidence="7">
    <location>
        <begin position="390"/>
        <end position="538"/>
    </location>
</feature>
<dbReference type="Pfam" id="PF02776">
    <property type="entry name" value="TPP_enzyme_N"/>
    <property type="match status" value="1"/>
</dbReference>
<evidence type="ECO:0000256" key="4">
    <source>
        <dbReference type="RuleBase" id="RU362132"/>
    </source>
</evidence>
<comment type="caution">
    <text evidence="9">The sequence shown here is derived from an EMBL/GenBank/DDBJ whole genome shotgun (WGS) entry which is preliminary data.</text>
</comment>
<dbReference type="InterPro" id="IPR000399">
    <property type="entry name" value="TPP-bd_CS"/>
</dbReference>
<dbReference type="Gene3D" id="3.40.50.1220">
    <property type="entry name" value="TPP-binding domain"/>
    <property type="match status" value="1"/>
</dbReference>
<proteinExistence type="inferred from homology"/>
<evidence type="ECO:0000256" key="2">
    <source>
        <dbReference type="ARBA" id="ARBA00007812"/>
    </source>
</evidence>
<dbReference type="PANTHER" id="PTHR18968">
    <property type="entry name" value="THIAMINE PYROPHOSPHATE ENZYMES"/>
    <property type="match status" value="1"/>
</dbReference>
<evidence type="ECO:0000259" key="7">
    <source>
        <dbReference type="Pfam" id="PF02775"/>
    </source>
</evidence>
<dbReference type="InterPro" id="IPR012000">
    <property type="entry name" value="Thiamin_PyroP_enz_cen_dom"/>
</dbReference>
<dbReference type="Pfam" id="PF00205">
    <property type="entry name" value="TPP_enzyme_M"/>
    <property type="match status" value="1"/>
</dbReference>
<evidence type="ECO:0000259" key="8">
    <source>
        <dbReference type="Pfam" id="PF02776"/>
    </source>
</evidence>
<keyword evidence="10" id="KW-1185">Reference proteome</keyword>
<protein>
    <submittedName>
        <fullName evidence="9">Thiamine pyrophosphate-binding protein</fullName>
    </submittedName>
</protein>
<dbReference type="Pfam" id="PF02775">
    <property type="entry name" value="TPP_enzyme_C"/>
    <property type="match status" value="1"/>
</dbReference>
<dbReference type="Proteomes" id="UP001589718">
    <property type="component" value="Unassembled WGS sequence"/>
</dbReference>
<feature type="domain" description="Thiamine pyrophosphate enzyme N-terminal TPP-binding" evidence="8">
    <location>
        <begin position="10"/>
        <end position="120"/>
    </location>
</feature>
<dbReference type="PROSITE" id="PS00187">
    <property type="entry name" value="TPP_ENZYMES"/>
    <property type="match status" value="1"/>
</dbReference>
<sequence>MTQTHPWHVAATALADAGCDVVFGLPSDEPGLMDAAEAQQRLRVVGVRDQRVGACAAIGHAAGTGRPAVLAVESGPSFANTLTGLLEASSLGAPVVVVTTRVPVDEIGKGAFQYTDQAGMAASLTKWRFLVERPRQLVWALRRAVHLAVNGAPGVVLVEISHEVLNGVVEPPVAQHPVRRIRGGADPEDVRRARNLLAAARFPVLVAGGGCATPDAHAGLRRLAEALGAPVFTTAAGRGAFDERHPLACGLVGLYTTPPADSLLAEADVVVAVGSRLEETARMGWDSFGSKRLIHIDASSQAFLAALEPAAALLGDAGVVLEQLLEGLTPSHEAARERAGRVHAVRAEMFRRYGSTGPDEAADAALTVRSALGLLQETFETPTTVVQENGLHDMWGYHFPVLTVDEDTRVIVPGEQTMVGFGLPAAVGAAVADPTRRTVLVCGDGALEMSTAALSTAAEQRCGITVLVLDNRGYGWPRLLRTSAGADDRATRFRAPSLGPAAVLASGGWTAVVRTRAELRAALTEAAKVTADGRTAVITVPVDDADVPVGVRGLLGTEAEAPTGPDRTPTPTARPSDVSEVRPS</sequence>
<evidence type="ECO:0000256" key="1">
    <source>
        <dbReference type="ARBA" id="ARBA00001964"/>
    </source>
</evidence>
<dbReference type="EMBL" id="JBHMCR010000009">
    <property type="protein sequence ID" value="MFB9522398.1"/>
    <property type="molecule type" value="Genomic_DNA"/>
</dbReference>
<reference evidence="9 10" key="1">
    <citation type="submission" date="2024-09" db="EMBL/GenBank/DDBJ databases">
        <authorList>
            <person name="Sun Q."/>
            <person name="Mori K."/>
        </authorList>
    </citation>
    <scope>NUCLEOTIDE SEQUENCE [LARGE SCALE GENOMIC DNA]</scope>
    <source>
        <strain evidence="9 10">JCM 4362</strain>
    </source>
</reference>
<dbReference type="PANTHER" id="PTHR18968:SF13">
    <property type="entry name" value="ACETOLACTATE SYNTHASE CATALYTIC SUBUNIT, MITOCHONDRIAL"/>
    <property type="match status" value="1"/>
</dbReference>
<comment type="cofactor">
    <cofactor evidence="1">
        <name>thiamine diphosphate</name>
        <dbReference type="ChEBI" id="CHEBI:58937"/>
    </cofactor>
</comment>
<dbReference type="InterPro" id="IPR012001">
    <property type="entry name" value="Thiamin_PyroP_enz_TPP-bd_dom"/>
</dbReference>
<accession>A0ABV5PI12</accession>
<dbReference type="InterPro" id="IPR045229">
    <property type="entry name" value="TPP_enz"/>
</dbReference>
<dbReference type="RefSeq" id="WP_345229107.1">
    <property type="nucleotide sequence ID" value="NZ_BAAAXE010000015.1"/>
</dbReference>
<organism evidence="9 10">
    <name type="scientific">Streptomyces cremeus</name>
    <dbReference type="NCBI Taxonomy" id="66881"/>
    <lineage>
        <taxon>Bacteria</taxon>
        <taxon>Bacillati</taxon>
        <taxon>Actinomycetota</taxon>
        <taxon>Actinomycetes</taxon>
        <taxon>Kitasatosporales</taxon>
        <taxon>Streptomycetaceae</taxon>
        <taxon>Streptomyces</taxon>
    </lineage>
</organism>
<gene>
    <name evidence="9" type="ORF">ACFFTU_20840</name>
</gene>
<evidence type="ECO:0000313" key="10">
    <source>
        <dbReference type="Proteomes" id="UP001589718"/>
    </source>
</evidence>
<evidence type="ECO:0000256" key="5">
    <source>
        <dbReference type="SAM" id="MobiDB-lite"/>
    </source>
</evidence>
<comment type="similarity">
    <text evidence="2 4">Belongs to the TPP enzyme family.</text>
</comment>
<dbReference type="Gene3D" id="3.40.50.970">
    <property type="match status" value="2"/>
</dbReference>
<evidence type="ECO:0000259" key="6">
    <source>
        <dbReference type="Pfam" id="PF00205"/>
    </source>
</evidence>
<keyword evidence="3 4" id="KW-0786">Thiamine pyrophosphate</keyword>
<name>A0ABV5PI12_STRCM</name>
<dbReference type="InterPro" id="IPR029061">
    <property type="entry name" value="THDP-binding"/>
</dbReference>
<evidence type="ECO:0000313" key="9">
    <source>
        <dbReference type="EMBL" id="MFB9522398.1"/>
    </source>
</evidence>
<feature type="domain" description="Thiamine pyrophosphate enzyme central" evidence="6">
    <location>
        <begin position="190"/>
        <end position="324"/>
    </location>
</feature>
<dbReference type="CDD" id="cd00568">
    <property type="entry name" value="TPP_enzymes"/>
    <property type="match status" value="1"/>
</dbReference>
<dbReference type="InterPro" id="IPR029035">
    <property type="entry name" value="DHS-like_NAD/FAD-binding_dom"/>
</dbReference>
<dbReference type="CDD" id="cd07035">
    <property type="entry name" value="TPP_PYR_POX_like"/>
    <property type="match status" value="1"/>
</dbReference>
<feature type="region of interest" description="Disordered" evidence="5">
    <location>
        <begin position="555"/>
        <end position="584"/>
    </location>
</feature>
<dbReference type="SUPFAM" id="SSF52467">
    <property type="entry name" value="DHS-like NAD/FAD-binding domain"/>
    <property type="match status" value="1"/>
</dbReference>
<dbReference type="SUPFAM" id="SSF52518">
    <property type="entry name" value="Thiamin diphosphate-binding fold (THDP-binding)"/>
    <property type="match status" value="2"/>
</dbReference>
<evidence type="ECO:0000256" key="3">
    <source>
        <dbReference type="ARBA" id="ARBA00023052"/>
    </source>
</evidence>
<dbReference type="InterPro" id="IPR011766">
    <property type="entry name" value="TPP_enzyme_TPP-bd"/>
</dbReference>